<dbReference type="Pfam" id="PF02754">
    <property type="entry name" value="CCG"/>
    <property type="match status" value="2"/>
</dbReference>
<organism evidence="3 4">
    <name type="scientific">Candidatus Nitronereus thalassa</name>
    <dbReference type="NCBI Taxonomy" id="3020898"/>
    <lineage>
        <taxon>Bacteria</taxon>
        <taxon>Pseudomonadati</taxon>
        <taxon>Nitrospirota</taxon>
        <taxon>Nitrospiria</taxon>
        <taxon>Nitrospirales</taxon>
        <taxon>Nitrospiraceae</taxon>
        <taxon>Candidatus Nitronereus</taxon>
    </lineage>
</organism>
<gene>
    <name evidence="3" type="ORF">PPG34_10095</name>
</gene>
<accession>A0ABU3K8G2</accession>
<keyword evidence="4" id="KW-1185">Reference proteome</keyword>
<dbReference type="PANTHER" id="PTHR42947:SF1">
    <property type="entry name" value="COB--COM HETERODISULFIDE REDUCTASE SUBUNIT B 1"/>
    <property type="match status" value="1"/>
</dbReference>
<protein>
    <submittedName>
        <fullName evidence="3">CoB--CoM heterodisulfide reductase iron-sulfur subunit B family protein</fullName>
    </submittedName>
</protein>
<dbReference type="InterPro" id="IPR051278">
    <property type="entry name" value="HdrB/HdrD_reductase"/>
</dbReference>
<reference evidence="3 4" key="1">
    <citation type="journal article" date="2023" name="ISME J.">
        <title>Cultivation and genomic characterization of novel and ubiquitous marine nitrite-oxidizing bacteria from the Nitrospirales.</title>
        <authorList>
            <person name="Mueller A.J."/>
            <person name="Daebeler A."/>
            <person name="Herbold C.W."/>
            <person name="Kirkegaard R.H."/>
            <person name="Daims H."/>
        </authorList>
    </citation>
    <scope>NUCLEOTIDE SEQUENCE [LARGE SCALE GENOMIC DNA]</scope>
    <source>
        <strain evidence="3 4">EB</strain>
    </source>
</reference>
<name>A0ABU3K8G2_9BACT</name>
<feature type="domain" description="Cysteine-rich" evidence="2">
    <location>
        <begin position="3"/>
        <end position="84"/>
    </location>
</feature>
<evidence type="ECO:0000313" key="3">
    <source>
        <dbReference type="EMBL" id="MDT7042702.1"/>
    </source>
</evidence>
<dbReference type="PANTHER" id="PTHR42947">
    <property type="entry name" value="COB--COM HETERODISULFIDE REDUCTASE SUBUNIT B 1"/>
    <property type="match status" value="1"/>
</dbReference>
<dbReference type="RefSeq" id="WP_313833146.1">
    <property type="nucleotide sequence ID" value="NZ_JAQOUE010000001.1"/>
</dbReference>
<keyword evidence="1" id="KW-0560">Oxidoreductase</keyword>
<dbReference type="InterPro" id="IPR004017">
    <property type="entry name" value="Cys_rich_dom"/>
</dbReference>
<comment type="caution">
    <text evidence="3">The sequence shown here is derived from an EMBL/GenBank/DDBJ whole genome shotgun (WGS) entry which is preliminary data.</text>
</comment>
<evidence type="ECO:0000256" key="1">
    <source>
        <dbReference type="ARBA" id="ARBA00023002"/>
    </source>
</evidence>
<proteinExistence type="predicted"/>
<dbReference type="Proteomes" id="UP001250932">
    <property type="component" value="Unassembled WGS sequence"/>
</dbReference>
<dbReference type="Gene3D" id="3.40.50.11810">
    <property type="match status" value="1"/>
</dbReference>
<feature type="domain" description="Cysteine-rich" evidence="2">
    <location>
        <begin position="149"/>
        <end position="238"/>
    </location>
</feature>
<evidence type="ECO:0000313" key="4">
    <source>
        <dbReference type="Proteomes" id="UP001250932"/>
    </source>
</evidence>
<dbReference type="EMBL" id="JAQOUE010000001">
    <property type="protein sequence ID" value="MDT7042702.1"/>
    <property type="molecule type" value="Genomic_DNA"/>
</dbReference>
<dbReference type="Gene3D" id="1.20.1050.140">
    <property type="match status" value="1"/>
</dbReference>
<sequence length="295" mass="31991">MKYAFFPGCVSKGGCPELYQSVMQVYPRLGIELEEMTTASCTGAGVLQEKDPRLGDLLNAHTLALAEQQGLPIMTICSTCQGVMSQANHRLKSNPSYLAEINQVLEKEGITYRGTTTVKHFVWILLEDIGEDTILQHVKQSLTGLRAAPFYGCYLQRPSDALGFDEIPSRAKSLETVIDLLGAEVVDFPGKTRCCGLPLLTINEPNSLKMVAHHTSDAKEHGADLMVTPCPLCHLNLDGLQSKAGTQNGMKIGLPILHLPQLLGLAMGMKPKTLGMNRNLVSTQSVMEKIGVGTT</sequence>
<evidence type="ECO:0000259" key="2">
    <source>
        <dbReference type="Pfam" id="PF02754"/>
    </source>
</evidence>